<protein>
    <recommendedName>
        <fullName evidence="1">Cyclin N-terminal domain-containing protein</fullName>
    </recommendedName>
</protein>
<evidence type="ECO:0000259" key="1">
    <source>
        <dbReference type="Pfam" id="PF00134"/>
    </source>
</evidence>
<name>A0AAE0N1F2_9PEZI</name>
<dbReference type="InterPro" id="IPR006671">
    <property type="entry name" value="Cyclin_N"/>
</dbReference>
<dbReference type="SUPFAM" id="SSF47954">
    <property type="entry name" value="Cyclin-like"/>
    <property type="match status" value="1"/>
</dbReference>
<organism evidence="2 3">
    <name type="scientific">Lasiosphaeria ovina</name>
    <dbReference type="NCBI Taxonomy" id="92902"/>
    <lineage>
        <taxon>Eukaryota</taxon>
        <taxon>Fungi</taxon>
        <taxon>Dikarya</taxon>
        <taxon>Ascomycota</taxon>
        <taxon>Pezizomycotina</taxon>
        <taxon>Sordariomycetes</taxon>
        <taxon>Sordariomycetidae</taxon>
        <taxon>Sordariales</taxon>
        <taxon>Lasiosphaeriaceae</taxon>
        <taxon>Lasiosphaeria</taxon>
    </lineage>
</organism>
<dbReference type="Gene3D" id="1.10.472.10">
    <property type="entry name" value="Cyclin-like"/>
    <property type="match status" value="1"/>
</dbReference>
<proteinExistence type="predicted"/>
<evidence type="ECO:0000313" key="3">
    <source>
        <dbReference type="Proteomes" id="UP001287356"/>
    </source>
</evidence>
<sequence>MFKKNALLKEKGENTLPNQAITRRQPCINWSFKARILNSLVEVAHSCCLTPDSLFLAVNLLDRYSERRVILHTPYTTGYLESLQDEVEPDVYERHYSEDIKPRRSQAVGDRKALRRRVARELIGSKEEYVWEAPTARVEDDSWGMMVNDHQKS</sequence>
<dbReference type="Pfam" id="PF00134">
    <property type="entry name" value="Cyclin_N"/>
    <property type="match status" value="1"/>
</dbReference>
<comment type="caution">
    <text evidence="2">The sequence shown here is derived from an EMBL/GenBank/DDBJ whole genome shotgun (WGS) entry which is preliminary data.</text>
</comment>
<dbReference type="AlphaFoldDB" id="A0AAE0N1F2"/>
<keyword evidence="3" id="KW-1185">Reference proteome</keyword>
<dbReference type="Proteomes" id="UP001287356">
    <property type="component" value="Unassembled WGS sequence"/>
</dbReference>
<gene>
    <name evidence="2" type="ORF">B0T24DRAFT_596524</name>
</gene>
<dbReference type="EMBL" id="JAULSN010000007">
    <property type="protein sequence ID" value="KAK3366613.1"/>
    <property type="molecule type" value="Genomic_DNA"/>
</dbReference>
<evidence type="ECO:0000313" key="2">
    <source>
        <dbReference type="EMBL" id="KAK3366613.1"/>
    </source>
</evidence>
<reference evidence="2" key="1">
    <citation type="journal article" date="2023" name="Mol. Phylogenet. Evol.">
        <title>Genome-scale phylogeny and comparative genomics of the fungal order Sordariales.</title>
        <authorList>
            <person name="Hensen N."/>
            <person name="Bonometti L."/>
            <person name="Westerberg I."/>
            <person name="Brannstrom I.O."/>
            <person name="Guillou S."/>
            <person name="Cros-Aarteil S."/>
            <person name="Calhoun S."/>
            <person name="Haridas S."/>
            <person name="Kuo A."/>
            <person name="Mondo S."/>
            <person name="Pangilinan J."/>
            <person name="Riley R."/>
            <person name="LaButti K."/>
            <person name="Andreopoulos B."/>
            <person name="Lipzen A."/>
            <person name="Chen C."/>
            <person name="Yan M."/>
            <person name="Daum C."/>
            <person name="Ng V."/>
            <person name="Clum A."/>
            <person name="Steindorff A."/>
            <person name="Ohm R.A."/>
            <person name="Martin F."/>
            <person name="Silar P."/>
            <person name="Natvig D.O."/>
            <person name="Lalanne C."/>
            <person name="Gautier V."/>
            <person name="Ament-Velasquez S.L."/>
            <person name="Kruys A."/>
            <person name="Hutchinson M.I."/>
            <person name="Powell A.J."/>
            <person name="Barry K."/>
            <person name="Miller A.N."/>
            <person name="Grigoriev I.V."/>
            <person name="Debuchy R."/>
            <person name="Gladieux P."/>
            <person name="Hiltunen Thoren M."/>
            <person name="Johannesson H."/>
        </authorList>
    </citation>
    <scope>NUCLEOTIDE SEQUENCE</scope>
    <source>
        <strain evidence="2">CBS 958.72</strain>
    </source>
</reference>
<accession>A0AAE0N1F2</accession>
<feature type="domain" description="Cyclin N-terminal" evidence="1">
    <location>
        <begin position="8"/>
        <end position="71"/>
    </location>
</feature>
<reference evidence="2" key="2">
    <citation type="submission" date="2023-06" db="EMBL/GenBank/DDBJ databases">
        <authorList>
            <consortium name="Lawrence Berkeley National Laboratory"/>
            <person name="Haridas S."/>
            <person name="Hensen N."/>
            <person name="Bonometti L."/>
            <person name="Westerberg I."/>
            <person name="Brannstrom I.O."/>
            <person name="Guillou S."/>
            <person name="Cros-Aarteil S."/>
            <person name="Calhoun S."/>
            <person name="Kuo A."/>
            <person name="Mondo S."/>
            <person name="Pangilinan J."/>
            <person name="Riley R."/>
            <person name="Labutti K."/>
            <person name="Andreopoulos B."/>
            <person name="Lipzen A."/>
            <person name="Chen C."/>
            <person name="Yanf M."/>
            <person name="Daum C."/>
            <person name="Ng V."/>
            <person name="Clum A."/>
            <person name="Steindorff A."/>
            <person name="Ohm R."/>
            <person name="Martin F."/>
            <person name="Silar P."/>
            <person name="Natvig D."/>
            <person name="Lalanne C."/>
            <person name="Gautier V."/>
            <person name="Ament-Velasquez S.L."/>
            <person name="Kruys A."/>
            <person name="Hutchinson M.I."/>
            <person name="Powell A.J."/>
            <person name="Barry K."/>
            <person name="Miller A.N."/>
            <person name="Grigoriev I.V."/>
            <person name="Debuchy R."/>
            <person name="Gladieux P."/>
            <person name="Thoren M.H."/>
            <person name="Johannesson H."/>
        </authorList>
    </citation>
    <scope>NUCLEOTIDE SEQUENCE</scope>
    <source>
        <strain evidence="2">CBS 958.72</strain>
    </source>
</reference>
<dbReference type="InterPro" id="IPR036915">
    <property type="entry name" value="Cyclin-like_sf"/>
</dbReference>